<dbReference type="EMBL" id="CP011971">
    <property type="protein sequence ID" value="AMN45838.1"/>
    <property type="molecule type" value="Genomic_DNA"/>
</dbReference>
<comment type="similarity">
    <text evidence="7">Belongs to the MurCDEF family.</text>
</comment>
<keyword evidence="6 7" id="KW-0067">ATP-binding</keyword>
<dbReference type="STRING" id="465721.ACG33_01685"/>
<dbReference type="GO" id="GO:0071555">
    <property type="term" value="P:cell wall organization"/>
    <property type="evidence" value="ECO:0007669"/>
    <property type="project" value="UniProtKB-KW"/>
</dbReference>
<dbReference type="NCBIfam" id="TIGR01087">
    <property type="entry name" value="murD"/>
    <property type="match status" value="1"/>
</dbReference>
<proteinExistence type="inferred from homology"/>
<dbReference type="GO" id="GO:0005737">
    <property type="term" value="C:cytoplasm"/>
    <property type="evidence" value="ECO:0007669"/>
    <property type="project" value="UniProtKB-SubCell"/>
</dbReference>
<dbReference type="InterPro" id="IPR005762">
    <property type="entry name" value="MurD"/>
</dbReference>
<dbReference type="GO" id="GO:0008360">
    <property type="term" value="P:regulation of cell shape"/>
    <property type="evidence" value="ECO:0007669"/>
    <property type="project" value="UniProtKB-KW"/>
</dbReference>
<dbReference type="GO" id="GO:0008764">
    <property type="term" value="F:UDP-N-acetylmuramoylalanine-D-glutamate ligase activity"/>
    <property type="evidence" value="ECO:0007669"/>
    <property type="project" value="UniProtKB-UniRule"/>
</dbReference>
<dbReference type="UniPathway" id="UPA00219"/>
<feature type="binding site" evidence="7">
    <location>
        <begin position="114"/>
        <end position="120"/>
    </location>
    <ligand>
        <name>ATP</name>
        <dbReference type="ChEBI" id="CHEBI:30616"/>
    </ligand>
</feature>
<keyword evidence="3 7" id="KW-0963">Cytoplasm</keyword>
<evidence type="ECO:0000256" key="1">
    <source>
        <dbReference type="ARBA" id="ARBA00004496"/>
    </source>
</evidence>
<dbReference type="OrthoDB" id="9809796at2"/>
<keyword evidence="7 8" id="KW-0961">Cell wall biogenesis/degradation</keyword>
<dbReference type="Pfam" id="PF02875">
    <property type="entry name" value="Mur_ligase_C"/>
    <property type="match status" value="1"/>
</dbReference>
<organism evidence="11 12">
    <name type="scientific">Steroidobacter denitrificans</name>
    <dbReference type="NCBI Taxonomy" id="465721"/>
    <lineage>
        <taxon>Bacteria</taxon>
        <taxon>Pseudomonadati</taxon>
        <taxon>Pseudomonadota</taxon>
        <taxon>Gammaproteobacteria</taxon>
        <taxon>Steroidobacterales</taxon>
        <taxon>Steroidobacteraceae</taxon>
        <taxon>Steroidobacter</taxon>
    </lineage>
</organism>
<evidence type="ECO:0000259" key="10">
    <source>
        <dbReference type="Pfam" id="PF08245"/>
    </source>
</evidence>
<dbReference type="InterPro" id="IPR036615">
    <property type="entry name" value="Mur_ligase_C_dom_sf"/>
</dbReference>
<dbReference type="PATRIC" id="fig|465721.4.peg.367"/>
<dbReference type="PANTHER" id="PTHR43692:SF1">
    <property type="entry name" value="UDP-N-ACETYLMURAMOYLALANINE--D-GLUTAMATE LIGASE"/>
    <property type="match status" value="1"/>
</dbReference>
<keyword evidence="7 8" id="KW-0132">Cell division</keyword>
<comment type="pathway">
    <text evidence="2 7 8">Cell wall biogenesis; peptidoglycan biosynthesis.</text>
</comment>
<dbReference type="Gene3D" id="3.40.50.720">
    <property type="entry name" value="NAD(P)-binding Rossmann-like Domain"/>
    <property type="match status" value="1"/>
</dbReference>
<protein>
    <recommendedName>
        <fullName evidence="7 8">UDP-N-acetylmuramoylalanine--D-glutamate ligase</fullName>
        <ecNumber evidence="7 8">6.3.2.9</ecNumber>
    </recommendedName>
    <alternativeName>
        <fullName evidence="7">D-glutamic acid-adding enzyme</fullName>
    </alternativeName>
    <alternativeName>
        <fullName evidence="7">UDP-N-acetylmuramoyl-L-alanyl-D-glutamate synthetase</fullName>
    </alternativeName>
</protein>
<evidence type="ECO:0000256" key="8">
    <source>
        <dbReference type="RuleBase" id="RU003664"/>
    </source>
</evidence>
<gene>
    <name evidence="7 11" type="primary">murD</name>
    <name evidence="11" type="ORF">ACG33_01685</name>
</gene>
<dbReference type="SUPFAM" id="SSF51984">
    <property type="entry name" value="MurCD N-terminal domain"/>
    <property type="match status" value="1"/>
</dbReference>
<evidence type="ECO:0000259" key="9">
    <source>
        <dbReference type="Pfam" id="PF02875"/>
    </source>
</evidence>
<dbReference type="HAMAP" id="MF_00639">
    <property type="entry name" value="MurD"/>
    <property type="match status" value="1"/>
</dbReference>
<dbReference type="RefSeq" id="WP_066918171.1">
    <property type="nucleotide sequence ID" value="NZ_CP011971.1"/>
</dbReference>
<dbReference type="GO" id="GO:0051301">
    <property type="term" value="P:cell division"/>
    <property type="evidence" value="ECO:0007669"/>
    <property type="project" value="UniProtKB-KW"/>
</dbReference>
<accession>A0A127F898</accession>
<evidence type="ECO:0000256" key="3">
    <source>
        <dbReference type="ARBA" id="ARBA00022490"/>
    </source>
</evidence>
<evidence type="ECO:0000313" key="11">
    <source>
        <dbReference type="EMBL" id="AMN45838.1"/>
    </source>
</evidence>
<keyword evidence="12" id="KW-1185">Reference proteome</keyword>
<dbReference type="SUPFAM" id="SSF53244">
    <property type="entry name" value="MurD-like peptide ligases, peptide-binding domain"/>
    <property type="match status" value="1"/>
</dbReference>
<dbReference type="Pfam" id="PF08245">
    <property type="entry name" value="Mur_ligase_M"/>
    <property type="match status" value="1"/>
</dbReference>
<comment type="function">
    <text evidence="7 8">Cell wall formation. Catalyzes the addition of glutamate to the nucleotide precursor UDP-N-acetylmuramoyl-L-alanine (UMA).</text>
</comment>
<sequence>MCASPGRTIIVGLGRTGMSCVRYLHSRGMAFAVTDSRAEPPEAKALQGLAPEAPTRFGVFDESLLDGAAQVLASPGVSLAEPFLAAALRRGLPVIGDIELFAREARAPIVAITGTNGKSTVTSLVALMAQAAGRRVLAGGNLGEPVLDLLEQPVPDVYVLELSSFQLETTHSLRTAASAVLNISEDHMDRYATPGQYAAAKARIFEHCAVAIVNLDDPVVRTMPPPSSRVLSFSLHAKPPADYHVRAIPAPDASPDDSTAVAADWALVHRDEALARMSDLRIAGLHNAANALAALAIGAALELPREACLHALREFPGLPHRSQWIADRRGVRYVNDSKGTNVGATLAAVAGMAGPLILIAGGQGKGQDFTPLAAACRRKVRHVVLIGQDAAMIAAALQGVVTIQFADDMQTAVRLAAQAARAGEVVLLSPACASLDMFQDYAHRGDVFAAAVRELPA</sequence>
<evidence type="ECO:0000256" key="7">
    <source>
        <dbReference type="HAMAP-Rule" id="MF_00639"/>
    </source>
</evidence>
<dbReference type="InterPro" id="IPR036565">
    <property type="entry name" value="Mur-like_cat_sf"/>
</dbReference>
<comment type="catalytic activity">
    <reaction evidence="7 8">
        <text>UDP-N-acetyl-alpha-D-muramoyl-L-alanine + D-glutamate + ATP = UDP-N-acetyl-alpha-D-muramoyl-L-alanyl-D-glutamate + ADP + phosphate + H(+)</text>
        <dbReference type="Rhea" id="RHEA:16429"/>
        <dbReference type="ChEBI" id="CHEBI:15378"/>
        <dbReference type="ChEBI" id="CHEBI:29986"/>
        <dbReference type="ChEBI" id="CHEBI:30616"/>
        <dbReference type="ChEBI" id="CHEBI:43474"/>
        <dbReference type="ChEBI" id="CHEBI:83898"/>
        <dbReference type="ChEBI" id="CHEBI:83900"/>
        <dbReference type="ChEBI" id="CHEBI:456216"/>
        <dbReference type="EC" id="6.3.2.9"/>
    </reaction>
</comment>
<keyword evidence="5 7" id="KW-0547">Nucleotide-binding</keyword>
<dbReference type="GO" id="GO:0009252">
    <property type="term" value="P:peptidoglycan biosynthetic process"/>
    <property type="evidence" value="ECO:0007669"/>
    <property type="project" value="UniProtKB-UniRule"/>
</dbReference>
<dbReference type="InterPro" id="IPR013221">
    <property type="entry name" value="Mur_ligase_cen"/>
</dbReference>
<dbReference type="PANTHER" id="PTHR43692">
    <property type="entry name" value="UDP-N-ACETYLMURAMOYLALANINE--D-GLUTAMATE LIGASE"/>
    <property type="match status" value="1"/>
</dbReference>
<evidence type="ECO:0000313" key="12">
    <source>
        <dbReference type="Proteomes" id="UP000070250"/>
    </source>
</evidence>
<dbReference type="SUPFAM" id="SSF53623">
    <property type="entry name" value="MurD-like peptide ligases, catalytic domain"/>
    <property type="match status" value="1"/>
</dbReference>
<evidence type="ECO:0000256" key="5">
    <source>
        <dbReference type="ARBA" id="ARBA00022741"/>
    </source>
</evidence>
<dbReference type="KEGG" id="sdf:ACG33_01685"/>
<dbReference type="EC" id="6.3.2.9" evidence="7 8"/>
<dbReference type="AlphaFoldDB" id="A0A127F898"/>
<feature type="domain" description="Mur ligase C-terminal" evidence="9">
    <location>
        <begin position="320"/>
        <end position="432"/>
    </location>
</feature>
<dbReference type="InterPro" id="IPR004101">
    <property type="entry name" value="Mur_ligase_C"/>
</dbReference>
<dbReference type="Gene3D" id="3.40.1190.10">
    <property type="entry name" value="Mur-like, catalytic domain"/>
    <property type="match status" value="1"/>
</dbReference>
<reference evidence="11 12" key="1">
    <citation type="submission" date="2015-06" db="EMBL/GenBank/DDBJ databases">
        <title>A Comprehensive Approach to Explore the Metabolic and Phylogenetic Diversity of Bacterial Steroid Degradation in the Environment: Testosterone as an Example.</title>
        <authorList>
            <person name="Yang F.-C."/>
            <person name="Chen Y.-L."/>
            <person name="Yu C.-P."/>
            <person name="Tang S.-L."/>
            <person name="Wang P.-H."/>
            <person name="Ismail W."/>
            <person name="Wang C.-H."/>
            <person name="Yang C.-Y."/>
            <person name="Chiang Y.-R."/>
        </authorList>
    </citation>
    <scope>NUCLEOTIDE SEQUENCE [LARGE SCALE GENOMIC DNA]</scope>
    <source>
        <strain evidence="11 12">DSM 18526</strain>
    </source>
</reference>
<comment type="subcellular location">
    <subcellularLocation>
        <location evidence="1 7 8">Cytoplasm</location>
    </subcellularLocation>
</comment>
<keyword evidence="7 8" id="KW-0573">Peptidoglycan synthesis</keyword>
<dbReference type="Pfam" id="PF21799">
    <property type="entry name" value="MurD-like_N"/>
    <property type="match status" value="1"/>
</dbReference>
<dbReference type="Gene3D" id="3.90.190.20">
    <property type="entry name" value="Mur ligase, C-terminal domain"/>
    <property type="match status" value="1"/>
</dbReference>
<evidence type="ECO:0000256" key="6">
    <source>
        <dbReference type="ARBA" id="ARBA00022840"/>
    </source>
</evidence>
<keyword evidence="4 7" id="KW-0436">Ligase</keyword>
<feature type="domain" description="Mur ligase central" evidence="10">
    <location>
        <begin position="112"/>
        <end position="297"/>
    </location>
</feature>
<evidence type="ECO:0000256" key="4">
    <source>
        <dbReference type="ARBA" id="ARBA00022598"/>
    </source>
</evidence>
<keyword evidence="7 8" id="KW-0131">Cell cycle</keyword>
<dbReference type="Proteomes" id="UP000070250">
    <property type="component" value="Chromosome"/>
</dbReference>
<name>A0A127F898_STEDE</name>
<dbReference type="GO" id="GO:0005524">
    <property type="term" value="F:ATP binding"/>
    <property type="evidence" value="ECO:0007669"/>
    <property type="project" value="UniProtKB-UniRule"/>
</dbReference>
<keyword evidence="7 8" id="KW-0133">Cell shape</keyword>
<evidence type="ECO:0000256" key="2">
    <source>
        <dbReference type="ARBA" id="ARBA00004752"/>
    </source>
</evidence>